<proteinExistence type="predicted"/>
<comment type="caution">
    <text evidence="1">The sequence shown here is derived from an EMBL/GenBank/DDBJ whole genome shotgun (WGS) entry which is preliminary data.</text>
</comment>
<organism evidence="1 2">
    <name type="scientific">Porphyromonas endodontalis (strain ATCC 35406 / DSM 24491 / JCM 8526 / CCUG 16442 / BCRC 14492 / NCTC 13058 / HG 370)</name>
    <name type="common">Bacteroides endodontalis</name>
    <dbReference type="NCBI Taxonomy" id="553175"/>
    <lineage>
        <taxon>Bacteria</taxon>
        <taxon>Pseudomonadati</taxon>
        <taxon>Bacteroidota</taxon>
        <taxon>Bacteroidia</taxon>
        <taxon>Bacteroidales</taxon>
        <taxon>Porphyromonadaceae</taxon>
        <taxon>Porphyromonas</taxon>
    </lineage>
</organism>
<keyword evidence="2" id="KW-1185">Reference proteome</keyword>
<protein>
    <submittedName>
        <fullName evidence="1">Uncharacterized protein</fullName>
    </submittedName>
</protein>
<evidence type="ECO:0000313" key="2">
    <source>
        <dbReference type="Proteomes" id="UP000004295"/>
    </source>
</evidence>
<gene>
    <name evidence="1" type="ORF">POREN0001_1900</name>
</gene>
<sequence length="40" mass="4642">MKTRRNFAGENNTWRLYPEADTPKGWILQSYHLASPTFGS</sequence>
<dbReference type="STRING" id="553175.POREN0001_1900"/>
<dbReference type="Proteomes" id="UP000004295">
    <property type="component" value="Unassembled WGS sequence"/>
</dbReference>
<name>C3JCN6_POREA</name>
<reference evidence="1 2" key="1">
    <citation type="submission" date="2009-04" db="EMBL/GenBank/DDBJ databases">
        <authorList>
            <person name="Sebastian Y."/>
            <person name="Madupu R."/>
            <person name="Durkin A.S."/>
            <person name="Torralba M."/>
            <person name="Methe B."/>
            <person name="Sutton G.G."/>
            <person name="Strausberg R.L."/>
            <person name="Nelson K.E."/>
        </authorList>
    </citation>
    <scope>NUCLEOTIDE SEQUENCE [LARGE SCALE GENOMIC DNA]</scope>
    <source>
        <strain evidence="2">ATCC 35406 / DSM 24491 / JCM 8526 / CCUG 16442 / BCRC 14492 / NCTC 13058 / HG 370</strain>
    </source>
</reference>
<accession>C3JCN6</accession>
<evidence type="ECO:0000313" key="1">
    <source>
        <dbReference type="EMBL" id="EEN82064.1"/>
    </source>
</evidence>
<dbReference type="EMBL" id="ACNN01000035">
    <property type="protein sequence ID" value="EEN82064.1"/>
    <property type="molecule type" value="Genomic_DNA"/>
</dbReference>
<dbReference type="AlphaFoldDB" id="C3JCN6"/>